<evidence type="ECO:0000256" key="3">
    <source>
        <dbReference type="ARBA" id="ARBA00023015"/>
    </source>
</evidence>
<evidence type="ECO:0000256" key="1">
    <source>
        <dbReference type="ARBA" id="ARBA00004123"/>
    </source>
</evidence>
<keyword evidence="2 6" id="KW-0678">Repressor</keyword>
<dbReference type="Proteomes" id="UP001153555">
    <property type="component" value="Unassembled WGS sequence"/>
</dbReference>
<evidence type="ECO:0000259" key="8">
    <source>
        <dbReference type="PROSITE" id="PS51754"/>
    </source>
</evidence>
<dbReference type="AlphaFoldDB" id="A0A9N7N4G1"/>
<dbReference type="NCBIfam" id="TIGR01568">
    <property type="entry name" value="A_thal_3678"/>
    <property type="match status" value="1"/>
</dbReference>
<proteinExistence type="predicted"/>
<evidence type="ECO:0000256" key="7">
    <source>
        <dbReference type="SAM" id="MobiDB-lite"/>
    </source>
</evidence>
<name>A0A9N7N4G1_STRHE</name>
<evidence type="ECO:0000313" key="9">
    <source>
        <dbReference type="EMBL" id="CAA0822360.1"/>
    </source>
</evidence>
<evidence type="ECO:0000256" key="5">
    <source>
        <dbReference type="ARBA" id="ARBA00023242"/>
    </source>
</evidence>
<organism evidence="9 10">
    <name type="scientific">Striga hermonthica</name>
    <name type="common">Purple witchweed</name>
    <name type="synonym">Buchnera hermonthica</name>
    <dbReference type="NCBI Taxonomy" id="68872"/>
    <lineage>
        <taxon>Eukaryota</taxon>
        <taxon>Viridiplantae</taxon>
        <taxon>Streptophyta</taxon>
        <taxon>Embryophyta</taxon>
        <taxon>Tracheophyta</taxon>
        <taxon>Spermatophyta</taxon>
        <taxon>Magnoliopsida</taxon>
        <taxon>eudicotyledons</taxon>
        <taxon>Gunneridae</taxon>
        <taxon>Pentapetalae</taxon>
        <taxon>asterids</taxon>
        <taxon>lamiids</taxon>
        <taxon>Lamiales</taxon>
        <taxon>Orobanchaceae</taxon>
        <taxon>Buchnereae</taxon>
        <taxon>Striga</taxon>
    </lineage>
</organism>
<dbReference type="EMBL" id="CACSLK010023397">
    <property type="protein sequence ID" value="CAA0822360.1"/>
    <property type="molecule type" value="Genomic_DNA"/>
</dbReference>
<dbReference type="PROSITE" id="PS51754">
    <property type="entry name" value="OVATE"/>
    <property type="match status" value="1"/>
</dbReference>
<dbReference type="InterPro" id="IPR006458">
    <property type="entry name" value="Ovate_C"/>
</dbReference>
<keyword evidence="10" id="KW-1185">Reference proteome</keyword>
<dbReference type="Pfam" id="PF04844">
    <property type="entry name" value="Ovate"/>
    <property type="match status" value="1"/>
</dbReference>
<evidence type="ECO:0000256" key="2">
    <source>
        <dbReference type="ARBA" id="ARBA00022491"/>
    </source>
</evidence>
<keyword evidence="5 6" id="KW-0539">Nucleus</keyword>
<gene>
    <name evidence="9" type="ORF">SHERM_19840</name>
</gene>
<evidence type="ECO:0000256" key="4">
    <source>
        <dbReference type="ARBA" id="ARBA00023163"/>
    </source>
</evidence>
<dbReference type="PANTHER" id="PTHR33057">
    <property type="entry name" value="TRANSCRIPTION REPRESSOR OFP7-RELATED"/>
    <property type="match status" value="1"/>
</dbReference>
<evidence type="ECO:0000313" key="10">
    <source>
        <dbReference type="Proteomes" id="UP001153555"/>
    </source>
</evidence>
<feature type="domain" description="OVATE" evidence="8">
    <location>
        <begin position="64"/>
        <end position="127"/>
    </location>
</feature>
<feature type="region of interest" description="Disordered" evidence="7">
    <location>
        <begin position="1"/>
        <end position="54"/>
    </location>
</feature>
<dbReference type="InterPro" id="IPR038933">
    <property type="entry name" value="Ovate"/>
</dbReference>
<accession>A0A9N7N4G1</accession>
<dbReference type="OrthoDB" id="689980at2759"/>
<dbReference type="PANTHER" id="PTHR33057:SF117">
    <property type="entry name" value="TRANSCRIPTION REPRESSOR OFP14"/>
    <property type="match status" value="1"/>
</dbReference>
<sequence>METEIEGAEQKADGTSKLDNRKCRLDKEIGGEKKPGSAAEEHPRPNSEAEKVKEGIEADDFIAILKYSPSPYREFRRSMAEMVEVRLGGGEKVDWDFLEELLFCYLDLNNEKIHRNVLRAFVDLLIVLHENDWRSPEWQRRPWEGVGGGGGRLLKGEK</sequence>
<keyword evidence="4 6" id="KW-0804">Transcription</keyword>
<feature type="compositionally biased region" description="Basic and acidic residues" evidence="7">
    <location>
        <begin position="8"/>
        <end position="54"/>
    </location>
</feature>
<dbReference type="GO" id="GO:0005634">
    <property type="term" value="C:nucleus"/>
    <property type="evidence" value="ECO:0007669"/>
    <property type="project" value="UniProtKB-SubCell"/>
</dbReference>
<keyword evidence="3 6" id="KW-0805">Transcription regulation</keyword>
<dbReference type="GO" id="GO:0045892">
    <property type="term" value="P:negative regulation of DNA-templated transcription"/>
    <property type="evidence" value="ECO:0007669"/>
    <property type="project" value="UniProtKB-UniRule"/>
</dbReference>
<protein>
    <recommendedName>
        <fullName evidence="6">Transcription repressor</fullName>
    </recommendedName>
    <alternativeName>
        <fullName evidence="6">Ovate family protein</fullName>
    </alternativeName>
</protein>
<evidence type="ECO:0000256" key="6">
    <source>
        <dbReference type="RuleBase" id="RU367028"/>
    </source>
</evidence>
<comment type="function">
    <text evidence="6">Transcriptional repressor that regulates multiple aspects of plant growth and development.</text>
</comment>
<reference evidence="9" key="1">
    <citation type="submission" date="2019-12" db="EMBL/GenBank/DDBJ databases">
        <authorList>
            <person name="Scholes J."/>
        </authorList>
    </citation>
    <scope>NUCLEOTIDE SEQUENCE</scope>
</reference>
<comment type="subcellular location">
    <subcellularLocation>
        <location evidence="1 6">Nucleus</location>
    </subcellularLocation>
</comment>
<comment type="caution">
    <text evidence="9">The sequence shown here is derived from an EMBL/GenBank/DDBJ whole genome shotgun (WGS) entry which is preliminary data.</text>
</comment>